<name>A0A409WEH4_9AGAR</name>
<feature type="compositionally biased region" description="Basic and acidic residues" evidence="1">
    <location>
        <begin position="53"/>
        <end position="63"/>
    </location>
</feature>
<dbReference type="PRINTS" id="PR01217">
    <property type="entry name" value="PRICHEXTENSN"/>
</dbReference>
<feature type="compositionally biased region" description="Basic and acidic residues" evidence="1">
    <location>
        <begin position="450"/>
        <end position="469"/>
    </location>
</feature>
<dbReference type="InParanoid" id="A0A409WEH4"/>
<feature type="compositionally biased region" description="Pro residues" evidence="1">
    <location>
        <begin position="587"/>
        <end position="599"/>
    </location>
</feature>
<accession>A0A409WEH4</accession>
<organism evidence="2 3">
    <name type="scientific">Gymnopilus dilepis</name>
    <dbReference type="NCBI Taxonomy" id="231916"/>
    <lineage>
        <taxon>Eukaryota</taxon>
        <taxon>Fungi</taxon>
        <taxon>Dikarya</taxon>
        <taxon>Basidiomycota</taxon>
        <taxon>Agaricomycotina</taxon>
        <taxon>Agaricomycetes</taxon>
        <taxon>Agaricomycetidae</taxon>
        <taxon>Agaricales</taxon>
        <taxon>Agaricineae</taxon>
        <taxon>Hymenogastraceae</taxon>
        <taxon>Gymnopilus</taxon>
    </lineage>
</organism>
<gene>
    <name evidence="2" type="ORF">CVT26_001499</name>
</gene>
<feature type="compositionally biased region" description="Low complexity" evidence="1">
    <location>
        <begin position="430"/>
        <end position="447"/>
    </location>
</feature>
<feature type="compositionally biased region" description="Low complexity" evidence="1">
    <location>
        <begin position="630"/>
        <end position="644"/>
    </location>
</feature>
<feature type="compositionally biased region" description="Pro residues" evidence="1">
    <location>
        <begin position="490"/>
        <end position="514"/>
    </location>
</feature>
<sequence>MVNPGAFKGSRKEFLLAQKPAYAEAVTGGFVADALADIQRRYFKRYPVDLSHETEPTEEHLAAVDDDEADPEPQHPNQEAMSENEYEVAIKAWEERTELIRYRKGQIKRWMAYQYMKDQDAGDHTGASSNPFFKNLVSQLSGKEGGRPRKKTAVNVWQKGQRQVIEEKVKHLAESQGISKDRYAALRDKIARELFGQLSAEAQEAWKKQAEEESKLASEDYDRSLNASPSIDPKDRQICIQRIVRTTQPILDALSQSTGWNFSLIAGGPEPADSGKLNIISVHAGLTPGDVKMNFGRSERSDYKKYIMPIFGRFLKKCFSPEECRSRALNAEGLVRLQADELESTGATLDGLEESDSGSGKDSMPTIQTQSNVPSRQPSVPAGSLASAPDEAAPSHDSVADSSTSTPLNTDSSSPDELRSSTSASAGQDSPVTSASAPTPAHSSSSTCIPDHRTDSADNEMDCRADFERLSPPVSAPGSPPVSPTRSASPLPPEGPFPHASPPPSPRASPPVTPPTSVSPLPSEAPLHSAPPLPPHASSPISPPTGVSPMLSEDHIFPPPSPRPSPPMTAPTSSRSSPAVPAFPSASPLPPHASPPASPPSIASLPEVSHPSVPMPQKPLDASSRQEQCSPSPSSTPLIPPTSICTRSSSRKRPPPLGSLTDSSLSKRPRLSRSSTPGSISTASSTTQVAVDGGADAPKWFKDALLMLQADDLGSEWVNLLECWTKFETQAGFKERGKLRAQNRPSCIGDWIQRKRSGTWRPTLGAVDMGKAFRKWWISLQPSWRLSEGGKIVRSATSGDWSCLCRPGLNGIHSVIVGLYFWGIAARKESVGEDRWARGVEDASHVLTVMHDRESATVG</sequence>
<feature type="compositionally biased region" description="Polar residues" evidence="1">
    <location>
        <begin position="400"/>
        <end position="428"/>
    </location>
</feature>
<comment type="caution">
    <text evidence="2">The sequence shown here is derived from an EMBL/GenBank/DDBJ whole genome shotgun (WGS) entry which is preliminary data.</text>
</comment>
<feature type="compositionally biased region" description="Low complexity" evidence="1">
    <location>
        <begin position="570"/>
        <end position="586"/>
    </location>
</feature>
<feature type="compositionally biased region" description="Pro residues" evidence="1">
    <location>
        <begin position="557"/>
        <end position="569"/>
    </location>
</feature>
<dbReference type="OrthoDB" id="2803783at2759"/>
<feature type="region of interest" description="Disordered" evidence="1">
    <location>
        <begin position="346"/>
        <end position="688"/>
    </location>
</feature>
<evidence type="ECO:0000313" key="2">
    <source>
        <dbReference type="EMBL" id="PPQ76861.1"/>
    </source>
</evidence>
<dbReference type="EMBL" id="NHYE01005111">
    <property type="protein sequence ID" value="PPQ76861.1"/>
    <property type="molecule type" value="Genomic_DNA"/>
</dbReference>
<feature type="compositionally biased region" description="Low complexity" evidence="1">
    <location>
        <begin position="515"/>
        <end position="528"/>
    </location>
</feature>
<proteinExistence type="predicted"/>
<evidence type="ECO:0000256" key="1">
    <source>
        <dbReference type="SAM" id="MobiDB-lite"/>
    </source>
</evidence>
<feature type="compositionally biased region" description="Low complexity" evidence="1">
    <location>
        <begin position="672"/>
        <end position="687"/>
    </location>
</feature>
<reference evidence="2 3" key="1">
    <citation type="journal article" date="2018" name="Evol. Lett.">
        <title>Horizontal gene cluster transfer increased hallucinogenic mushroom diversity.</title>
        <authorList>
            <person name="Reynolds H.T."/>
            <person name="Vijayakumar V."/>
            <person name="Gluck-Thaler E."/>
            <person name="Korotkin H.B."/>
            <person name="Matheny P.B."/>
            <person name="Slot J.C."/>
        </authorList>
    </citation>
    <scope>NUCLEOTIDE SEQUENCE [LARGE SCALE GENOMIC DNA]</scope>
    <source>
        <strain evidence="2 3">SRW20</strain>
    </source>
</reference>
<dbReference type="Proteomes" id="UP000284706">
    <property type="component" value="Unassembled WGS sequence"/>
</dbReference>
<evidence type="ECO:0000313" key="3">
    <source>
        <dbReference type="Proteomes" id="UP000284706"/>
    </source>
</evidence>
<protein>
    <submittedName>
        <fullName evidence="2">Uncharacterized protein</fullName>
    </submittedName>
</protein>
<feature type="region of interest" description="Disordered" evidence="1">
    <location>
        <begin position="53"/>
        <end position="83"/>
    </location>
</feature>
<keyword evidence="3" id="KW-1185">Reference proteome</keyword>
<feature type="compositionally biased region" description="Pro residues" evidence="1">
    <location>
        <begin position="474"/>
        <end position="483"/>
    </location>
</feature>
<dbReference type="STRING" id="231916.A0A409WEH4"/>
<feature type="compositionally biased region" description="Polar residues" evidence="1">
    <location>
        <begin position="357"/>
        <end position="378"/>
    </location>
</feature>
<feature type="compositionally biased region" description="Pro residues" evidence="1">
    <location>
        <begin position="529"/>
        <end position="543"/>
    </location>
</feature>
<dbReference type="AlphaFoldDB" id="A0A409WEH4"/>